<organism evidence="1 2">
    <name type="scientific">Cathartes aura</name>
    <name type="common">Turkey vulture</name>
    <name type="synonym">Vultur aura</name>
    <dbReference type="NCBI Taxonomy" id="43455"/>
    <lineage>
        <taxon>Eukaryota</taxon>
        <taxon>Metazoa</taxon>
        <taxon>Chordata</taxon>
        <taxon>Craniata</taxon>
        <taxon>Vertebrata</taxon>
        <taxon>Euteleostomi</taxon>
        <taxon>Archelosauria</taxon>
        <taxon>Archosauria</taxon>
        <taxon>Dinosauria</taxon>
        <taxon>Saurischia</taxon>
        <taxon>Theropoda</taxon>
        <taxon>Coelurosauria</taxon>
        <taxon>Aves</taxon>
        <taxon>Neognathae</taxon>
        <taxon>Neoaves</taxon>
        <taxon>Telluraves</taxon>
        <taxon>Accipitrimorphae</taxon>
        <taxon>Accipitriformes</taxon>
        <taxon>Cathartidae</taxon>
        <taxon>Cathartes</taxon>
    </lineage>
</organism>
<evidence type="ECO:0000313" key="2">
    <source>
        <dbReference type="Proteomes" id="UP000053745"/>
    </source>
</evidence>
<sequence length="38" mass="4507">NPQAMNWDAVLKLFYFTHCINDRADLKSNILILSLWKN</sequence>
<feature type="non-terminal residue" evidence="1">
    <location>
        <position position="38"/>
    </location>
</feature>
<dbReference type="OrthoDB" id="9312477at2759"/>
<accession>A0A091LWS2</accession>
<proteinExistence type="predicted"/>
<dbReference type="Proteomes" id="UP000053745">
    <property type="component" value="Unassembled WGS sequence"/>
</dbReference>
<keyword evidence="2" id="KW-1185">Reference proteome</keyword>
<gene>
    <name evidence="1" type="ORF">N323_04467</name>
</gene>
<reference evidence="1 2" key="1">
    <citation type="submission" date="2014-04" db="EMBL/GenBank/DDBJ databases">
        <title>Genome evolution of avian class.</title>
        <authorList>
            <person name="Zhang G."/>
            <person name="Li C."/>
        </authorList>
    </citation>
    <scope>NUCLEOTIDE SEQUENCE [LARGE SCALE GENOMIC DNA]</scope>
    <source>
        <strain evidence="1">BGI_N323</strain>
    </source>
</reference>
<dbReference type="EMBL" id="KL297939">
    <property type="protein sequence ID" value="KFP50756.1"/>
    <property type="molecule type" value="Genomic_DNA"/>
</dbReference>
<evidence type="ECO:0000313" key="1">
    <source>
        <dbReference type="EMBL" id="KFP50756.1"/>
    </source>
</evidence>
<feature type="non-terminal residue" evidence="1">
    <location>
        <position position="1"/>
    </location>
</feature>
<dbReference type="AlphaFoldDB" id="A0A091LWS2"/>
<protein>
    <submittedName>
        <fullName evidence="1">Uncharacterized protein</fullName>
    </submittedName>
</protein>
<name>A0A091LWS2_CATAU</name>